<gene>
    <name evidence="1" type="ORF">GCM10017786_21180</name>
</gene>
<evidence type="ECO:0000313" key="2">
    <source>
        <dbReference type="Proteomes" id="UP000605897"/>
    </source>
</evidence>
<evidence type="ECO:0000313" key="1">
    <source>
        <dbReference type="EMBL" id="GHE88920.1"/>
    </source>
</evidence>
<dbReference type="Proteomes" id="UP000605897">
    <property type="component" value="Unassembled WGS sequence"/>
</dbReference>
<reference evidence="2" key="1">
    <citation type="journal article" date="2019" name="Int. J. Syst. Evol. Microbiol.">
        <title>The Global Catalogue of Microorganisms (GCM) 10K type strain sequencing project: providing services to taxonomists for standard genome sequencing and annotation.</title>
        <authorList>
            <consortium name="The Broad Institute Genomics Platform"/>
            <consortium name="The Broad Institute Genome Sequencing Center for Infectious Disease"/>
            <person name="Wu L."/>
            <person name="Ma J."/>
        </authorList>
    </citation>
    <scope>NUCLEOTIDE SEQUENCE [LARGE SCALE GENOMIC DNA]</scope>
    <source>
        <strain evidence="2">CGMCC 4.7677</strain>
    </source>
</reference>
<accession>A0ABQ3IQ34</accession>
<dbReference type="EMBL" id="BNAU01000002">
    <property type="protein sequence ID" value="GHE88920.1"/>
    <property type="molecule type" value="Genomic_DNA"/>
</dbReference>
<proteinExistence type="predicted"/>
<keyword evidence="2" id="KW-1185">Reference proteome</keyword>
<comment type="caution">
    <text evidence="1">The sequence shown here is derived from an EMBL/GenBank/DDBJ whole genome shotgun (WGS) entry which is preliminary data.</text>
</comment>
<protein>
    <submittedName>
        <fullName evidence="1">Uncharacterized protein</fullName>
    </submittedName>
</protein>
<sequence>MSSPTRWQMMRDAITSARRKPDVVIKTLSECASRPDAAATLATLLDVDPDIADQILDLRLSDFIPQHD</sequence>
<organism evidence="1 2">
    <name type="scientific">Amycolatopsis deserti</name>
    <dbReference type="NCBI Taxonomy" id="185696"/>
    <lineage>
        <taxon>Bacteria</taxon>
        <taxon>Bacillati</taxon>
        <taxon>Actinomycetota</taxon>
        <taxon>Actinomycetes</taxon>
        <taxon>Pseudonocardiales</taxon>
        <taxon>Pseudonocardiaceae</taxon>
        <taxon>Amycolatopsis</taxon>
    </lineage>
</organism>
<dbReference type="RefSeq" id="WP_191244335.1">
    <property type="nucleotide sequence ID" value="NZ_BNAU01000002.1"/>
</dbReference>
<name>A0ABQ3IQ34_9PSEU</name>